<gene>
    <name evidence="2" type="ORF">F5878DRAFT_620889</name>
</gene>
<sequence length="271" mass="30676">MVLPIVRTISMASLFLILLASALAPGLMAAPLSVSVQMPPIEQNVERRDYEIPIYVRRRTTSVRTCVSSTKKLKEDEWVEILVGENHVVLLQASAGSENEWTATSSRATGPATPYSRLHIGTVFCPSREVEIMLFGQFERNGTLSTHGLIHRPFHVLYEINKPQPTPVDRSLAVVELESWLATGPEGITYIRAHINPQDPNSPLVLADLMMARTNWFLYSHMPVRFEWDISELENSGVAWHEANAWNLPDDKKVVLTLPDYYRRLKDTEDK</sequence>
<evidence type="ECO:0000313" key="2">
    <source>
        <dbReference type="EMBL" id="KAJ3837923.1"/>
    </source>
</evidence>
<keyword evidence="3" id="KW-1185">Reference proteome</keyword>
<feature type="signal peptide" evidence="1">
    <location>
        <begin position="1"/>
        <end position="29"/>
    </location>
</feature>
<accession>A0AA38P7S7</accession>
<name>A0AA38P7S7_9AGAR</name>
<dbReference type="Proteomes" id="UP001163846">
    <property type="component" value="Unassembled WGS sequence"/>
</dbReference>
<comment type="caution">
    <text evidence="2">The sequence shown here is derived from an EMBL/GenBank/DDBJ whole genome shotgun (WGS) entry which is preliminary data.</text>
</comment>
<dbReference type="AlphaFoldDB" id="A0AA38P7S7"/>
<organism evidence="2 3">
    <name type="scientific">Lentinula raphanica</name>
    <dbReference type="NCBI Taxonomy" id="153919"/>
    <lineage>
        <taxon>Eukaryota</taxon>
        <taxon>Fungi</taxon>
        <taxon>Dikarya</taxon>
        <taxon>Basidiomycota</taxon>
        <taxon>Agaricomycotina</taxon>
        <taxon>Agaricomycetes</taxon>
        <taxon>Agaricomycetidae</taxon>
        <taxon>Agaricales</taxon>
        <taxon>Marasmiineae</taxon>
        <taxon>Omphalotaceae</taxon>
        <taxon>Lentinula</taxon>
    </lineage>
</organism>
<keyword evidence="1" id="KW-0732">Signal</keyword>
<evidence type="ECO:0000256" key="1">
    <source>
        <dbReference type="SAM" id="SignalP"/>
    </source>
</evidence>
<evidence type="ECO:0000313" key="3">
    <source>
        <dbReference type="Proteomes" id="UP001163846"/>
    </source>
</evidence>
<feature type="chain" id="PRO_5041333849" evidence="1">
    <location>
        <begin position="30"/>
        <end position="271"/>
    </location>
</feature>
<protein>
    <submittedName>
        <fullName evidence="2">Uncharacterized protein</fullName>
    </submittedName>
</protein>
<dbReference type="EMBL" id="MU806213">
    <property type="protein sequence ID" value="KAJ3837923.1"/>
    <property type="molecule type" value="Genomic_DNA"/>
</dbReference>
<reference evidence="2" key="1">
    <citation type="submission" date="2022-08" db="EMBL/GenBank/DDBJ databases">
        <authorList>
            <consortium name="DOE Joint Genome Institute"/>
            <person name="Min B."/>
            <person name="Riley R."/>
            <person name="Sierra-Patev S."/>
            <person name="Naranjo-Ortiz M."/>
            <person name="Looney B."/>
            <person name="Konkel Z."/>
            <person name="Slot J.C."/>
            <person name="Sakamoto Y."/>
            <person name="Steenwyk J.L."/>
            <person name="Rokas A."/>
            <person name="Carro J."/>
            <person name="Camarero S."/>
            <person name="Ferreira P."/>
            <person name="Molpeceres G."/>
            <person name="Ruiz-Duenas F.J."/>
            <person name="Serrano A."/>
            <person name="Henrissat B."/>
            <person name="Drula E."/>
            <person name="Hughes K.W."/>
            <person name="Mata J.L."/>
            <person name="Ishikawa N.K."/>
            <person name="Vargas-Isla R."/>
            <person name="Ushijima S."/>
            <person name="Smith C.A."/>
            <person name="Ahrendt S."/>
            <person name="Andreopoulos W."/>
            <person name="He G."/>
            <person name="Labutti K."/>
            <person name="Lipzen A."/>
            <person name="Ng V."/>
            <person name="Sandor L."/>
            <person name="Barry K."/>
            <person name="Martinez A.T."/>
            <person name="Xiao Y."/>
            <person name="Gibbons J.G."/>
            <person name="Terashima K."/>
            <person name="Hibbett D.S."/>
            <person name="Grigoriev I.V."/>
        </authorList>
    </citation>
    <scope>NUCLEOTIDE SEQUENCE</scope>
    <source>
        <strain evidence="2">TFB9207</strain>
    </source>
</reference>
<proteinExistence type="predicted"/>